<evidence type="ECO:0000256" key="1">
    <source>
        <dbReference type="ARBA" id="ARBA00022723"/>
    </source>
</evidence>
<feature type="region of interest" description="Disordered" evidence="3">
    <location>
        <begin position="749"/>
        <end position="777"/>
    </location>
</feature>
<organism evidence="5 6">
    <name type="scientific">Pterulicium gracile</name>
    <dbReference type="NCBI Taxonomy" id="1884261"/>
    <lineage>
        <taxon>Eukaryota</taxon>
        <taxon>Fungi</taxon>
        <taxon>Dikarya</taxon>
        <taxon>Basidiomycota</taxon>
        <taxon>Agaricomycotina</taxon>
        <taxon>Agaricomycetes</taxon>
        <taxon>Agaricomycetidae</taxon>
        <taxon>Agaricales</taxon>
        <taxon>Pleurotineae</taxon>
        <taxon>Pterulaceae</taxon>
        <taxon>Pterulicium</taxon>
    </lineage>
</organism>
<feature type="compositionally biased region" description="Low complexity" evidence="3">
    <location>
        <begin position="695"/>
        <end position="709"/>
    </location>
</feature>
<feature type="region of interest" description="Disordered" evidence="3">
    <location>
        <begin position="1"/>
        <end position="20"/>
    </location>
</feature>
<feature type="compositionally biased region" description="Low complexity" evidence="3">
    <location>
        <begin position="198"/>
        <end position="211"/>
    </location>
</feature>
<dbReference type="InterPro" id="IPR050987">
    <property type="entry name" value="AtrR-like"/>
</dbReference>
<keyword evidence="6" id="KW-1185">Reference proteome</keyword>
<protein>
    <submittedName>
        <fullName evidence="5">Fungal-specific transcription factor domain-containing protein</fullName>
    </submittedName>
</protein>
<dbReference type="STRING" id="1884261.A0A5C3QIA8"/>
<evidence type="ECO:0000313" key="5">
    <source>
        <dbReference type="EMBL" id="TFK99928.1"/>
    </source>
</evidence>
<keyword evidence="1" id="KW-0479">Metal-binding</keyword>
<dbReference type="PROSITE" id="PS00463">
    <property type="entry name" value="ZN2_CY6_FUNGAL_1"/>
    <property type="match status" value="1"/>
</dbReference>
<dbReference type="Proteomes" id="UP000305067">
    <property type="component" value="Unassembled WGS sequence"/>
</dbReference>
<dbReference type="AlphaFoldDB" id="A0A5C3QIA8"/>
<name>A0A5C3QIA8_9AGAR</name>
<dbReference type="PANTHER" id="PTHR46910">
    <property type="entry name" value="TRANSCRIPTION FACTOR PDR1"/>
    <property type="match status" value="1"/>
</dbReference>
<evidence type="ECO:0000313" key="6">
    <source>
        <dbReference type="Proteomes" id="UP000305067"/>
    </source>
</evidence>
<dbReference type="GO" id="GO:0008270">
    <property type="term" value="F:zinc ion binding"/>
    <property type="evidence" value="ECO:0007669"/>
    <property type="project" value="InterPro"/>
</dbReference>
<dbReference type="InterPro" id="IPR007219">
    <property type="entry name" value="XnlR_reg_dom"/>
</dbReference>
<dbReference type="CDD" id="cd12148">
    <property type="entry name" value="fungal_TF_MHR"/>
    <property type="match status" value="1"/>
</dbReference>
<dbReference type="SMART" id="SM00906">
    <property type="entry name" value="Fungal_trans"/>
    <property type="match status" value="1"/>
</dbReference>
<dbReference type="PROSITE" id="PS50048">
    <property type="entry name" value="ZN2_CY6_FUNGAL_2"/>
    <property type="match status" value="1"/>
</dbReference>
<dbReference type="GO" id="GO:0000981">
    <property type="term" value="F:DNA-binding transcription factor activity, RNA polymerase II-specific"/>
    <property type="evidence" value="ECO:0007669"/>
    <property type="project" value="InterPro"/>
</dbReference>
<feature type="domain" description="Zn(2)-C6 fungal-type" evidence="4">
    <location>
        <begin position="33"/>
        <end position="66"/>
    </location>
</feature>
<dbReference type="EMBL" id="ML178831">
    <property type="protein sequence ID" value="TFK99928.1"/>
    <property type="molecule type" value="Genomic_DNA"/>
</dbReference>
<dbReference type="GO" id="GO:0003677">
    <property type="term" value="F:DNA binding"/>
    <property type="evidence" value="ECO:0007669"/>
    <property type="project" value="InterPro"/>
</dbReference>
<dbReference type="InterPro" id="IPR036864">
    <property type="entry name" value="Zn2-C6_fun-type_DNA-bd_sf"/>
</dbReference>
<dbReference type="PANTHER" id="PTHR46910:SF38">
    <property type="entry name" value="ZN(2)-C6 FUNGAL-TYPE DOMAIN-CONTAINING PROTEIN"/>
    <property type="match status" value="1"/>
</dbReference>
<evidence type="ECO:0000256" key="3">
    <source>
        <dbReference type="SAM" id="MobiDB-lite"/>
    </source>
</evidence>
<reference evidence="5 6" key="1">
    <citation type="journal article" date="2019" name="Nat. Ecol. Evol.">
        <title>Megaphylogeny resolves global patterns of mushroom evolution.</title>
        <authorList>
            <person name="Varga T."/>
            <person name="Krizsan K."/>
            <person name="Foldi C."/>
            <person name="Dima B."/>
            <person name="Sanchez-Garcia M."/>
            <person name="Sanchez-Ramirez S."/>
            <person name="Szollosi G.J."/>
            <person name="Szarkandi J.G."/>
            <person name="Papp V."/>
            <person name="Albert L."/>
            <person name="Andreopoulos W."/>
            <person name="Angelini C."/>
            <person name="Antonin V."/>
            <person name="Barry K.W."/>
            <person name="Bougher N.L."/>
            <person name="Buchanan P."/>
            <person name="Buyck B."/>
            <person name="Bense V."/>
            <person name="Catcheside P."/>
            <person name="Chovatia M."/>
            <person name="Cooper J."/>
            <person name="Damon W."/>
            <person name="Desjardin D."/>
            <person name="Finy P."/>
            <person name="Geml J."/>
            <person name="Haridas S."/>
            <person name="Hughes K."/>
            <person name="Justo A."/>
            <person name="Karasinski D."/>
            <person name="Kautmanova I."/>
            <person name="Kiss B."/>
            <person name="Kocsube S."/>
            <person name="Kotiranta H."/>
            <person name="LaButti K.M."/>
            <person name="Lechner B.E."/>
            <person name="Liimatainen K."/>
            <person name="Lipzen A."/>
            <person name="Lukacs Z."/>
            <person name="Mihaltcheva S."/>
            <person name="Morgado L.N."/>
            <person name="Niskanen T."/>
            <person name="Noordeloos M.E."/>
            <person name="Ohm R.A."/>
            <person name="Ortiz-Santana B."/>
            <person name="Ovrebo C."/>
            <person name="Racz N."/>
            <person name="Riley R."/>
            <person name="Savchenko A."/>
            <person name="Shiryaev A."/>
            <person name="Soop K."/>
            <person name="Spirin V."/>
            <person name="Szebenyi C."/>
            <person name="Tomsovsky M."/>
            <person name="Tulloss R.E."/>
            <person name="Uehling J."/>
            <person name="Grigoriev I.V."/>
            <person name="Vagvolgyi C."/>
            <person name="Papp T."/>
            <person name="Martin F.M."/>
            <person name="Miettinen O."/>
            <person name="Hibbett D.S."/>
            <person name="Nagy L.G."/>
        </authorList>
    </citation>
    <scope>NUCLEOTIDE SEQUENCE [LARGE SCALE GENOMIC DNA]</scope>
    <source>
        <strain evidence="5 6">CBS 309.79</strain>
    </source>
</reference>
<evidence type="ECO:0000256" key="2">
    <source>
        <dbReference type="ARBA" id="ARBA00023242"/>
    </source>
</evidence>
<dbReference type="CDD" id="cd00067">
    <property type="entry name" value="GAL4"/>
    <property type="match status" value="1"/>
</dbReference>
<feature type="region of interest" description="Disordered" evidence="3">
    <location>
        <begin position="184"/>
        <end position="213"/>
    </location>
</feature>
<gene>
    <name evidence="5" type="ORF">BDV98DRAFT_570453</name>
</gene>
<feature type="compositionally biased region" description="Acidic residues" evidence="3">
    <location>
        <begin position="1"/>
        <end position="12"/>
    </location>
</feature>
<feature type="region of interest" description="Disordered" evidence="3">
    <location>
        <begin position="114"/>
        <end position="146"/>
    </location>
</feature>
<dbReference type="SMART" id="SM00066">
    <property type="entry name" value="GAL4"/>
    <property type="match status" value="1"/>
</dbReference>
<feature type="compositionally biased region" description="Polar residues" evidence="3">
    <location>
        <begin position="651"/>
        <end position="662"/>
    </location>
</feature>
<dbReference type="SUPFAM" id="SSF57701">
    <property type="entry name" value="Zn2/Cys6 DNA-binding domain"/>
    <property type="match status" value="1"/>
</dbReference>
<sequence length="875" mass="97199">MSSTEDELEDVDTESKYRAPRPILSNKRKVQRACDNCRQKKIRCDGGKMPANRCSSCLALELECTYIRGAEKRGPPKGYIENLNNRVESIEALLHELLPDADLDVEIGLVHPDGSRPTSTRLLKPSVHGLNKDGRPDHGGSGTDNSLLLASAGGRRFFGESSSALLLSDAYDMKAQFERGLGLPEHDDQQSLKTGLDSSSPPSQPTFSPSSGAPLARPQLVFPDEDLLIVLVDLYFEQCNIVFPLLHRPSMKRNIAEGLHYEDDGFATVLLVVCAMGSRLTDDPRVFLDPKTPLSAGWKWFSQVQVVRKSLFQSPTLHDVQTYCLTAQFLTSTSAPHACWTLIGIAARLVQDIGLHRWKTFSAGVSNPLERELWKRAWWNIVIFDRNISSVAGRPCNLTEDHDVDLPERSDDQYLDNIGSSSNWRQPPGTPSRMDYFIHAIKLYRILYLTLNSMYCIDRSKISPEATEPDWEKTVVAELDAELNDWVDSMPDHLRRNPNVYTGIWHCQSVALYAQYYYLQVLLHRPLINTPDGLSFADLAVCVAAARACSHLVDLQKNPYQPICGPVQVPVFTSAAVLLLNIWGGRKSKASGDPNSDMKDVHRCMSILKVLEKKWQIAGRLWDILYELAAVGDIPLPVPAPTKKRARDGVSVSQPQSPTTGCRASAQEDQARVYASLPRGTRPSTGSSFGSMDGPQQVQQQPQAQSCHPQLPPQSTMPSRLSHPVDAAYIQPSYYHGASSYDSPDAATAPLLEWPGAPGSDLTQNHSRGSTSELSNSGMSYYEVQQYPTDPLRVSSSEELAYQTQLQPQSYHSQQHQYMPEQQSNPARHAQEVAMFDGTSMWDRAPIGQSQNGSWETFMANPSGHHLGYGYPRGQ</sequence>
<proteinExistence type="predicted"/>
<dbReference type="Pfam" id="PF04082">
    <property type="entry name" value="Fungal_trans"/>
    <property type="match status" value="1"/>
</dbReference>
<keyword evidence="2" id="KW-0539">Nucleus</keyword>
<dbReference type="OrthoDB" id="4456959at2759"/>
<dbReference type="Gene3D" id="4.10.240.10">
    <property type="entry name" value="Zn(2)-C6 fungal-type DNA-binding domain"/>
    <property type="match status" value="1"/>
</dbReference>
<evidence type="ECO:0000259" key="4">
    <source>
        <dbReference type="PROSITE" id="PS50048"/>
    </source>
</evidence>
<dbReference type="GO" id="GO:0006351">
    <property type="term" value="P:DNA-templated transcription"/>
    <property type="evidence" value="ECO:0007669"/>
    <property type="project" value="InterPro"/>
</dbReference>
<dbReference type="Pfam" id="PF00172">
    <property type="entry name" value="Zn_clus"/>
    <property type="match status" value="1"/>
</dbReference>
<dbReference type="InterPro" id="IPR001138">
    <property type="entry name" value="Zn2Cys6_DnaBD"/>
</dbReference>
<feature type="region of interest" description="Disordered" evidence="3">
    <location>
        <begin position="641"/>
        <end position="721"/>
    </location>
</feature>
<accession>A0A5C3QIA8</accession>
<feature type="compositionally biased region" description="Polar residues" evidence="3">
    <location>
        <begin position="761"/>
        <end position="777"/>
    </location>
</feature>